<protein>
    <recommendedName>
        <fullName evidence="1">Transcription regulator PadR N-terminal domain-containing protein</fullName>
    </recommendedName>
</protein>
<feature type="non-terminal residue" evidence="2">
    <location>
        <position position="1"/>
    </location>
</feature>
<sequence length="87" mass="10248">YGYQIIRELESRSQGYFKFKEGTLYPALHRLEADGLIMGKWQVLLNGRQRRYYHITDKGYLSLVEKRTQWQELLAAVSLIMQPPANT</sequence>
<name>X1LYD4_9ZZZZ</name>
<dbReference type="Gene3D" id="1.10.10.10">
    <property type="entry name" value="Winged helix-like DNA-binding domain superfamily/Winged helix DNA-binding domain"/>
    <property type="match status" value="1"/>
</dbReference>
<dbReference type="InterPro" id="IPR036390">
    <property type="entry name" value="WH_DNA-bd_sf"/>
</dbReference>
<evidence type="ECO:0000259" key="1">
    <source>
        <dbReference type="Pfam" id="PF03551"/>
    </source>
</evidence>
<dbReference type="InterPro" id="IPR036388">
    <property type="entry name" value="WH-like_DNA-bd_sf"/>
</dbReference>
<accession>X1LYD4</accession>
<dbReference type="Pfam" id="PF03551">
    <property type="entry name" value="PadR"/>
    <property type="match status" value="1"/>
</dbReference>
<dbReference type="InterPro" id="IPR052509">
    <property type="entry name" value="Metal_resp_DNA-bind_regulator"/>
</dbReference>
<dbReference type="EMBL" id="BARV01013605">
    <property type="protein sequence ID" value="GAI24387.1"/>
    <property type="molecule type" value="Genomic_DNA"/>
</dbReference>
<organism evidence="2">
    <name type="scientific">marine sediment metagenome</name>
    <dbReference type="NCBI Taxonomy" id="412755"/>
    <lineage>
        <taxon>unclassified sequences</taxon>
        <taxon>metagenomes</taxon>
        <taxon>ecological metagenomes</taxon>
    </lineage>
</organism>
<proteinExistence type="predicted"/>
<feature type="domain" description="Transcription regulator PadR N-terminal" evidence="1">
    <location>
        <begin position="1"/>
        <end position="60"/>
    </location>
</feature>
<comment type="caution">
    <text evidence="2">The sequence shown here is derived from an EMBL/GenBank/DDBJ whole genome shotgun (WGS) entry which is preliminary data.</text>
</comment>
<reference evidence="2" key="1">
    <citation type="journal article" date="2014" name="Front. Microbiol.">
        <title>High frequency of phylogenetically diverse reductive dehalogenase-homologous genes in deep subseafloor sedimentary metagenomes.</title>
        <authorList>
            <person name="Kawai M."/>
            <person name="Futagami T."/>
            <person name="Toyoda A."/>
            <person name="Takaki Y."/>
            <person name="Nishi S."/>
            <person name="Hori S."/>
            <person name="Arai W."/>
            <person name="Tsubouchi T."/>
            <person name="Morono Y."/>
            <person name="Uchiyama I."/>
            <person name="Ito T."/>
            <person name="Fujiyama A."/>
            <person name="Inagaki F."/>
            <person name="Takami H."/>
        </authorList>
    </citation>
    <scope>NUCLEOTIDE SEQUENCE</scope>
    <source>
        <strain evidence="2">Expedition CK06-06</strain>
    </source>
</reference>
<dbReference type="AlphaFoldDB" id="X1LYD4"/>
<gene>
    <name evidence="2" type="ORF">S06H3_24450</name>
</gene>
<dbReference type="PANTHER" id="PTHR33169:SF14">
    <property type="entry name" value="TRANSCRIPTIONAL REGULATOR RV3488"/>
    <property type="match status" value="1"/>
</dbReference>
<dbReference type="SUPFAM" id="SSF46785">
    <property type="entry name" value="Winged helix' DNA-binding domain"/>
    <property type="match status" value="1"/>
</dbReference>
<dbReference type="PANTHER" id="PTHR33169">
    <property type="entry name" value="PADR-FAMILY TRANSCRIPTIONAL REGULATOR"/>
    <property type="match status" value="1"/>
</dbReference>
<dbReference type="InterPro" id="IPR005149">
    <property type="entry name" value="Tscrpt_reg_PadR_N"/>
</dbReference>
<evidence type="ECO:0000313" key="2">
    <source>
        <dbReference type="EMBL" id="GAI24387.1"/>
    </source>
</evidence>